<evidence type="ECO:0000313" key="5">
    <source>
        <dbReference type="Proteomes" id="UP000310636"/>
    </source>
</evidence>
<gene>
    <name evidence="4" type="ORF">E6C55_10120</name>
</gene>
<dbReference type="InterPro" id="IPR036582">
    <property type="entry name" value="Mao_N_sf"/>
</dbReference>
<evidence type="ECO:0000259" key="3">
    <source>
        <dbReference type="Pfam" id="PF07833"/>
    </source>
</evidence>
<dbReference type="AlphaFoldDB" id="A0A4S4BZS5"/>
<organism evidence="4 5">
    <name type="scientific">Cohnella fermenti</name>
    <dbReference type="NCBI Taxonomy" id="2565925"/>
    <lineage>
        <taxon>Bacteria</taxon>
        <taxon>Bacillati</taxon>
        <taxon>Bacillota</taxon>
        <taxon>Bacilli</taxon>
        <taxon>Bacillales</taxon>
        <taxon>Paenibacillaceae</taxon>
        <taxon>Cohnella</taxon>
    </lineage>
</organism>
<accession>A0A4S4BZS5</accession>
<feature type="compositionally biased region" description="Gly residues" evidence="1">
    <location>
        <begin position="194"/>
        <end position="203"/>
    </location>
</feature>
<comment type="caution">
    <text evidence="4">The sequence shown here is derived from an EMBL/GenBank/DDBJ whole genome shotgun (WGS) entry which is preliminary data.</text>
</comment>
<dbReference type="SUPFAM" id="SSF55383">
    <property type="entry name" value="Copper amine oxidase, domain N"/>
    <property type="match status" value="1"/>
</dbReference>
<dbReference type="EMBL" id="SSOB01000010">
    <property type="protein sequence ID" value="THF80828.1"/>
    <property type="molecule type" value="Genomic_DNA"/>
</dbReference>
<reference evidence="4 5" key="1">
    <citation type="submission" date="2019-04" db="EMBL/GenBank/DDBJ databases">
        <title>Cohnella sp. nov. isolated from preserved vegetables.</title>
        <authorList>
            <person name="Lin S.-Y."/>
            <person name="Hung M.-H."/>
            <person name="Young C.-C."/>
        </authorList>
    </citation>
    <scope>NUCLEOTIDE SEQUENCE [LARGE SCALE GENOMIC DNA]</scope>
    <source>
        <strain evidence="4 5">CC-MHH1044</strain>
    </source>
</reference>
<sequence>MKMNKIRLSGLALALFLALTPLAGGASAASGVTVAQQNVQMNFDGQALALPTGQFSFAYQSRVYIPLRFASYALQKNVDWNSKTGTVTVSDPTSSQTVVLKEYLMNAAASAKANAGKAVELKSVTVTPISVKLVFDGAEKKLPEGQQAFNLNGTIYVPVRFMSEAIGTTIDWDAKTGSVIGKSKAYLEALANAGSGGGSGTSSGSGEEASSGGENTTGGGSGGSGGATLTVDQVKAATQTKLESLKASCIASISGLVLTATDDADLVAKANVQLASCDASFEAAMTTATAQLKAAGADDADITATIAGYRGTYETTKETYRKLAEQYLGIGI</sequence>
<feature type="signal peptide" evidence="2">
    <location>
        <begin position="1"/>
        <end position="28"/>
    </location>
</feature>
<feature type="domain" description="Copper amine oxidase-like N-terminal" evidence="3">
    <location>
        <begin position="57"/>
        <end position="108"/>
    </location>
</feature>
<dbReference type="Gene3D" id="3.30.457.10">
    <property type="entry name" value="Copper amine oxidase-like, N-terminal domain"/>
    <property type="match status" value="1"/>
</dbReference>
<protein>
    <submittedName>
        <fullName evidence="4">Copper amine oxidase N-terminal domain-containing protein</fullName>
    </submittedName>
</protein>
<feature type="compositionally biased region" description="Gly residues" evidence="1">
    <location>
        <begin position="215"/>
        <end position="225"/>
    </location>
</feature>
<feature type="region of interest" description="Disordered" evidence="1">
    <location>
        <begin position="194"/>
        <end position="225"/>
    </location>
</feature>
<proteinExistence type="predicted"/>
<evidence type="ECO:0000313" key="4">
    <source>
        <dbReference type="EMBL" id="THF80828.1"/>
    </source>
</evidence>
<feature type="chain" id="PRO_5020915547" evidence="2">
    <location>
        <begin position="29"/>
        <end position="332"/>
    </location>
</feature>
<keyword evidence="5" id="KW-1185">Reference proteome</keyword>
<dbReference type="Pfam" id="PF07833">
    <property type="entry name" value="Cu_amine_oxidN1"/>
    <property type="match status" value="2"/>
</dbReference>
<dbReference type="RefSeq" id="WP_136369667.1">
    <property type="nucleotide sequence ID" value="NZ_SSOB01000010.1"/>
</dbReference>
<name>A0A4S4BZS5_9BACL</name>
<evidence type="ECO:0000256" key="2">
    <source>
        <dbReference type="SAM" id="SignalP"/>
    </source>
</evidence>
<feature type="compositionally biased region" description="Low complexity" evidence="1">
    <location>
        <begin position="204"/>
        <end position="214"/>
    </location>
</feature>
<evidence type="ECO:0000256" key="1">
    <source>
        <dbReference type="SAM" id="MobiDB-lite"/>
    </source>
</evidence>
<dbReference type="OrthoDB" id="574706at2"/>
<keyword evidence="2" id="KW-0732">Signal</keyword>
<feature type="domain" description="Copper amine oxidase-like N-terminal" evidence="3">
    <location>
        <begin position="122"/>
        <end position="180"/>
    </location>
</feature>
<dbReference type="Proteomes" id="UP000310636">
    <property type="component" value="Unassembled WGS sequence"/>
</dbReference>
<dbReference type="InterPro" id="IPR012854">
    <property type="entry name" value="Cu_amine_oxidase-like_N"/>
</dbReference>